<dbReference type="GO" id="GO:0016853">
    <property type="term" value="F:isomerase activity"/>
    <property type="evidence" value="ECO:0007669"/>
    <property type="project" value="UniProtKB-KW"/>
</dbReference>
<dbReference type="Proteomes" id="UP001626537">
    <property type="component" value="Chromosome"/>
</dbReference>
<dbReference type="InterPro" id="IPR010706">
    <property type="entry name" value="Fatty_acid_cis-trans_isomerase"/>
</dbReference>
<evidence type="ECO:0000313" key="2">
    <source>
        <dbReference type="Proteomes" id="UP001626537"/>
    </source>
</evidence>
<dbReference type="RefSeq" id="WP_407347389.1">
    <property type="nucleotide sequence ID" value="NZ_CP136864.1"/>
</dbReference>
<dbReference type="Pfam" id="PF06934">
    <property type="entry name" value="CTI"/>
    <property type="match status" value="1"/>
</dbReference>
<sequence length="767" mass="88067">MKFFAVYGFLRAALAGRLAGILLLGIAPLSATSHGESLLSKDYPPPVKTVVEQRCMVCHGCYDAPCQLKMDAWMGLERGANKDKVYDGTRLLSANLTRLYEDAHSIEEWRKKGFFEVLNKKDPKQGLMYQMLELKEEYPLPDKGPLPDNFDFNLDRDQSCPQPEEFNSYRKERPYQGMPYGFPGLDPDKLALLTSWIEDGAPGVDVAPRSDAELRAVDDWERFFNAEDNKSRLMSRYIFEHLFIGDLYFEDLHESSGWYKLVRSRTPPGQPIDLIATRRPYDDPGTDAFFYRLQIRYVSRLAKRHMPYALSAERMARWKSLFLDPEYAVTKLPGYRGKESANPFVNFEQLPVEARYRFMLEEAHFTIMAYIKGPVCRGQVALNVIDDHFWVAFVRPNAADPEQRADFLAAEAHEMRLPQAKGSLVVTALQWNGYAKSQQRFLRSQAKAIAKVIDRDSLKLDMNLIWDGGPQKNDNAALTVFRHFDSATVVKGLVGQQPQTMWVIDYSLLERIHYLLVAGFDVYGAVGHQLESRLYMDFLRMEGEQAFLLFLPEEERVAVRNHWYRGAKGNVKKYVMSPENAKFERDTAIEFQSDDPKAELMAMFKARIPTAVNLRYAVMEPELAGLMNSPNKAFSYMPEVAFLQVLSSRGEASVYSLVHNQAHSNNAQLFAEENRRLPEEDTLTVAQGFIGSYPNMFFQITQGQLAKFTDALQSLQSDQDYESLVDQFGVRRTAPWFWKLSDDFTAFYRKNDPIEAGQFDLNRYQNR</sequence>
<name>A0ABZ0I2D0_9GAMM</name>
<accession>A0ABZ0I2D0</accession>
<proteinExistence type="predicted"/>
<protein>
    <submittedName>
        <fullName evidence="1">Fatty acid cis/trans isomerase</fullName>
    </submittedName>
</protein>
<keyword evidence="1" id="KW-0413">Isomerase</keyword>
<evidence type="ECO:0000313" key="1">
    <source>
        <dbReference type="EMBL" id="WOJ92779.1"/>
    </source>
</evidence>
<gene>
    <name evidence="1" type="ORF">R0135_13420</name>
</gene>
<organism evidence="1 2">
    <name type="scientific">Congregibacter variabilis</name>
    <dbReference type="NCBI Taxonomy" id="3081200"/>
    <lineage>
        <taxon>Bacteria</taxon>
        <taxon>Pseudomonadati</taxon>
        <taxon>Pseudomonadota</taxon>
        <taxon>Gammaproteobacteria</taxon>
        <taxon>Cellvibrionales</taxon>
        <taxon>Halieaceae</taxon>
        <taxon>Congregibacter</taxon>
    </lineage>
</organism>
<keyword evidence="2" id="KW-1185">Reference proteome</keyword>
<reference evidence="1 2" key="1">
    <citation type="submission" date="2023-10" db="EMBL/GenBank/DDBJ databases">
        <title>Two novel species belonging to the OM43/NOR5 clade.</title>
        <authorList>
            <person name="Park M."/>
        </authorList>
    </citation>
    <scope>NUCLEOTIDE SEQUENCE [LARGE SCALE GENOMIC DNA]</scope>
    <source>
        <strain evidence="1 2">IMCC43200</strain>
    </source>
</reference>
<dbReference type="EMBL" id="CP136864">
    <property type="protein sequence ID" value="WOJ92779.1"/>
    <property type="molecule type" value="Genomic_DNA"/>
</dbReference>